<reference evidence="2 3" key="1">
    <citation type="submission" date="2019-02" db="EMBL/GenBank/DDBJ databases">
        <title>Planctomycetal bacteria perform biofilm scaping via a novel small molecule.</title>
        <authorList>
            <person name="Jeske O."/>
            <person name="Boedeker C."/>
            <person name="Wiegand S."/>
            <person name="Breitling P."/>
            <person name="Kallscheuer N."/>
            <person name="Jogler M."/>
            <person name="Rohde M."/>
            <person name="Petersen J."/>
            <person name="Medema M.H."/>
            <person name="Surup F."/>
            <person name="Jogler C."/>
        </authorList>
    </citation>
    <scope>NUCLEOTIDE SEQUENCE [LARGE SCALE GENOMIC DNA]</scope>
    <source>
        <strain evidence="2 3">Mal15</strain>
    </source>
</reference>
<organism evidence="2 3">
    <name type="scientific">Stieleria maiorica</name>
    <dbReference type="NCBI Taxonomy" id="2795974"/>
    <lineage>
        <taxon>Bacteria</taxon>
        <taxon>Pseudomonadati</taxon>
        <taxon>Planctomycetota</taxon>
        <taxon>Planctomycetia</taxon>
        <taxon>Pirellulales</taxon>
        <taxon>Pirellulaceae</taxon>
        <taxon>Stieleria</taxon>
    </lineage>
</organism>
<evidence type="ECO:0000313" key="2">
    <source>
        <dbReference type="EMBL" id="QEF98997.1"/>
    </source>
</evidence>
<dbReference type="EMBL" id="CP036264">
    <property type="protein sequence ID" value="QEF98997.1"/>
    <property type="molecule type" value="Genomic_DNA"/>
</dbReference>
<dbReference type="Proteomes" id="UP000321353">
    <property type="component" value="Chromosome"/>
</dbReference>
<protein>
    <submittedName>
        <fullName evidence="2">Uncharacterized protein</fullName>
    </submittedName>
</protein>
<feature type="signal peptide" evidence="1">
    <location>
        <begin position="1"/>
        <end position="21"/>
    </location>
</feature>
<proteinExistence type="predicted"/>
<dbReference type="AlphaFoldDB" id="A0A5B9MIZ3"/>
<gene>
    <name evidence="2" type="ORF">Mal15_30560</name>
</gene>
<feature type="chain" id="PRO_5022863075" evidence="1">
    <location>
        <begin position="22"/>
        <end position="187"/>
    </location>
</feature>
<keyword evidence="1" id="KW-0732">Signal</keyword>
<dbReference type="KEGG" id="smam:Mal15_30560"/>
<evidence type="ECO:0000313" key="3">
    <source>
        <dbReference type="Proteomes" id="UP000321353"/>
    </source>
</evidence>
<keyword evidence="3" id="KW-1185">Reference proteome</keyword>
<accession>A0A5B9MIZ3</accession>
<evidence type="ECO:0000256" key="1">
    <source>
        <dbReference type="SAM" id="SignalP"/>
    </source>
</evidence>
<dbReference type="RefSeq" id="WP_147868463.1">
    <property type="nucleotide sequence ID" value="NZ_CP036264.1"/>
</dbReference>
<name>A0A5B9MIZ3_9BACT</name>
<dbReference type="PROSITE" id="PS51257">
    <property type="entry name" value="PROKAR_LIPOPROTEIN"/>
    <property type="match status" value="1"/>
</dbReference>
<sequence length="187" mass="19422" precursor="true">MSRFSSTAILLACGVSICVLATGCGDAPAPVSQDTTMTSSQPAQATATSLVLAEMPEGDISTPTEVKESGEQAVSVILGGRIDAGEADPFQPGELAFMISQLPDEGHGEGDPDHADNCPFCKRKLENAPRAIVQFKGSDGKVLQGDSRQTLALEKGDVVYVTGMAQYNAAVNTVMVNATGVFRKSGQ</sequence>